<accession>A0A1I0I201</accession>
<keyword evidence="4 8" id="KW-1133">Transmembrane helix</keyword>
<dbReference type="InterPro" id="IPR002524">
    <property type="entry name" value="Cation_efflux"/>
</dbReference>
<protein>
    <submittedName>
        <fullName evidence="12">Cobalt-zinc-cadmium efflux system protein</fullName>
    </submittedName>
</protein>
<dbReference type="Pfam" id="PF01545">
    <property type="entry name" value="Cation_efflux"/>
    <property type="match status" value="1"/>
</dbReference>
<evidence type="ECO:0000256" key="1">
    <source>
        <dbReference type="ARBA" id="ARBA00004141"/>
    </source>
</evidence>
<dbReference type="EMBL" id="FMZP01000015">
    <property type="protein sequence ID" value="SDD20273.1"/>
    <property type="molecule type" value="Genomic_DNA"/>
</dbReference>
<comment type="subcellular location">
    <subcellularLocation>
        <location evidence="1">Membrane</location>
        <topology evidence="1">Multi-pass membrane protein</topology>
    </subcellularLocation>
</comment>
<feature type="compositionally biased region" description="Basic and acidic residues" evidence="7">
    <location>
        <begin position="1"/>
        <end position="23"/>
    </location>
</feature>
<evidence type="ECO:0000256" key="5">
    <source>
        <dbReference type="ARBA" id="ARBA00023065"/>
    </source>
</evidence>
<evidence type="ECO:0000256" key="7">
    <source>
        <dbReference type="SAM" id="MobiDB-lite"/>
    </source>
</evidence>
<dbReference type="AlphaFoldDB" id="A0A1I0I201"/>
<evidence type="ECO:0000313" key="14">
    <source>
        <dbReference type="Proteomes" id="UP000324021"/>
    </source>
</evidence>
<name>A0A1I0I201_9EURY</name>
<reference evidence="12" key="1">
    <citation type="submission" date="2016-10" db="EMBL/GenBank/DDBJ databases">
        <authorList>
            <person name="de Groot N.N."/>
        </authorList>
    </citation>
    <scope>NUCLEOTIDE SEQUENCE [LARGE SCALE GENOMIC DNA]</scope>
    <source>
        <strain evidence="12">CDM_6</strain>
    </source>
</reference>
<evidence type="ECO:0000259" key="10">
    <source>
        <dbReference type="Pfam" id="PF16916"/>
    </source>
</evidence>
<keyword evidence="13" id="KW-1185">Reference proteome</keyword>
<feature type="transmembrane region" description="Helical" evidence="8">
    <location>
        <begin position="42"/>
        <end position="66"/>
    </location>
</feature>
<dbReference type="InterPro" id="IPR027470">
    <property type="entry name" value="Cation_efflux_CTD"/>
</dbReference>
<dbReference type="GO" id="GO:0016020">
    <property type="term" value="C:membrane"/>
    <property type="evidence" value="ECO:0007669"/>
    <property type="project" value="UniProtKB-SubCell"/>
</dbReference>
<keyword evidence="6 8" id="KW-0472">Membrane</keyword>
<dbReference type="Proteomes" id="UP000199320">
    <property type="component" value="Unassembled WGS sequence"/>
</dbReference>
<evidence type="ECO:0000259" key="9">
    <source>
        <dbReference type="Pfam" id="PF01545"/>
    </source>
</evidence>
<feature type="transmembrane region" description="Helical" evidence="8">
    <location>
        <begin position="141"/>
        <end position="164"/>
    </location>
</feature>
<feature type="transmembrane region" description="Helical" evidence="8">
    <location>
        <begin position="208"/>
        <end position="225"/>
    </location>
</feature>
<dbReference type="SUPFAM" id="SSF160240">
    <property type="entry name" value="Cation efflux protein cytoplasmic domain-like"/>
    <property type="match status" value="1"/>
</dbReference>
<dbReference type="InterPro" id="IPR045316">
    <property type="entry name" value="Msc2-like"/>
</dbReference>
<feature type="transmembrane region" description="Helical" evidence="8">
    <location>
        <begin position="176"/>
        <end position="196"/>
    </location>
</feature>
<feature type="region of interest" description="Disordered" evidence="7">
    <location>
        <begin position="1"/>
        <end position="37"/>
    </location>
</feature>
<organism evidence="12 13">
    <name type="scientific">Natrinema hispanicum</name>
    <dbReference type="NCBI Taxonomy" id="392421"/>
    <lineage>
        <taxon>Archaea</taxon>
        <taxon>Methanobacteriati</taxon>
        <taxon>Methanobacteriota</taxon>
        <taxon>Stenosarchaea group</taxon>
        <taxon>Halobacteria</taxon>
        <taxon>Halobacteriales</taxon>
        <taxon>Natrialbaceae</taxon>
        <taxon>Natrinema</taxon>
    </lineage>
</organism>
<feature type="transmembrane region" description="Helical" evidence="8">
    <location>
        <begin position="72"/>
        <end position="91"/>
    </location>
</feature>
<evidence type="ECO:0000256" key="2">
    <source>
        <dbReference type="ARBA" id="ARBA00022448"/>
    </source>
</evidence>
<keyword evidence="2" id="KW-0813">Transport</keyword>
<dbReference type="InterPro" id="IPR027469">
    <property type="entry name" value="Cation_efflux_TMD_sf"/>
</dbReference>
<dbReference type="STRING" id="392421.SAMN04488694_11625"/>
<evidence type="ECO:0000256" key="4">
    <source>
        <dbReference type="ARBA" id="ARBA00022989"/>
    </source>
</evidence>
<dbReference type="EMBL" id="FOIC01000016">
    <property type="protein sequence ID" value="SET90654.1"/>
    <property type="molecule type" value="Genomic_DNA"/>
</dbReference>
<dbReference type="GO" id="GO:0005385">
    <property type="term" value="F:zinc ion transmembrane transporter activity"/>
    <property type="evidence" value="ECO:0007669"/>
    <property type="project" value="InterPro"/>
</dbReference>
<dbReference type="Gene3D" id="1.20.1510.10">
    <property type="entry name" value="Cation efflux protein transmembrane domain"/>
    <property type="match status" value="1"/>
</dbReference>
<dbReference type="OrthoDB" id="269083at2157"/>
<evidence type="ECO:0000313" key="12">
    <source>
        <dbReference type="EMBL" id="SET90654.1"/>
    </source>
</evidence>
<dbReference type="Proteomes" id="UP000324021">
    <property type="component" value="Unassembled WGS sequence"/>
</dbReference>
<evidence type="ECO:0000256" key="6">
    <source>
        <dbReference type="ARBA" id="ARBA00023136"/>
    </source>
</evidence>
<dbReference type="PANTHER" id="PTHR45755">
    <property type="match status" value="1"/>
</dbReference>
<dbReference type="RefSeq" id="WP_092934108.1">
    <property type="nucleotide sequence ID" value="NZ_FMZP01000015.1"/>
</dbReference>
<gene>
    <name evidence="12" type="ORF">SAMN04488694_11625</name>
    <name evidence="11" type="ORF">SAMN05192552_101525</name>
</gene>
<evidence type="ECO:0000256" key="8">
    <source>
        <dbReference type="SAM" id="Phobius"/>
    </source>
</evidence>
<dbReference type="NCBIfam" id="TIGR01297">
    <property type="entry name" value="CDF"/>
    <property type="match status" value="1"/>
</dbReference>
<evidence type="ECO:0000256" key="3">
    <source>
        <dbReference type="ARBA" id="ARBA00022692"/>
    </source>
</evidence>
<evidence type="ECO:0000313" key="13">
    <source>
        <dbReference type="Proteomes" id="UP000199320"/>
    </source>
</evidence>
<proteinExistence type="predicted"/>
<reference evidence="13 14" key="2">
    <citation type="submission" date="2016-10" db="EMBL/GenBank/DDBJ databases">
        <authorList>
            <person name="Varghese N."/>
            <person name="Submissions S."/>
        </authorList>
    </citation>
    <scope>NUCLEOTIDE SEQUENCE [LARGE SCALE GENOMIC DNA]</scope>
    <source>
        <strain evidence="11 14">CDM_1</strain>
        <strain evidence="13">CDM_6</strain>
    </source>
</reference>
<dbReference type="InterPro" id="IPR058533">
    <property type="entry name" value="Cation_efflux_TM"/>
</dbReference>
<feature type="domain" description="Cation efflux protein cytoplasmic" evidence="10">
    <location>
        <begin position="240"/>
        <end position="298"/>
    </location>
</feature>
<evidence type="ECO:0000313" key="11">
    <source>
        <dbReference type="EMBL" id="SDD20273.1"/>
    </source>
</evidence>
<dbReference type="PANTHER" id="PTHR45755:SF4">
    <property type="entry name" value="ZINC TRANSPORTER 7"/>
    <property type="match status" value="1"/>
</dbReference>
<dbReference type="InterPro" id="IPR036837">
    <property type="entry name" value="Cation_efflux_CTD_sf"/>
</dbReference>
<keyword evidence="5" id="KW-0406">Ion transport</keyword>
<feature type="domain" description="Cation efflux protein transmembrane" evidence="9">
    <location>
        <begin position="44"/>
        <end position="229"/>
    </location>
</feature>
<feature type="transmembrane region" description="Helical" evidence="8">
    <location>
        <begin position="111"/>
        <end position="129"/>
    </location>
</feature>
<dbReference type="GO" id="GO:0006882">
    <property type="term" value="P:intracellular zinc ion homeostasis"/>
    <property type="evidence" value="ECO:0007669"/>
    <property type="project" value="InterPro"/>
</dbReference>
<dbReference type="Pfam" id="PF16916">
    <property type="entry name" value="ZT_dimer"/>
    <property type="match status" value="1"/>
</dbReference>
<sequence length="324" mass="34718">MSHNESAHTHDDSHDGHDHDHGGHGHGHGHGHGGESTSSRKLAAVSLINVVGFLVELVGGLAFGSVALVSDAVHMLFDALAYVMAFAASYVAEHYGDDERWSYGLHRLEPFAAFLNGLLLLPMVAFILWESYQRFLEPIAIGTGPTIAIAIGGLLVNVGSVFVLHGDAMSLNEKGAFYHLLGDAGGSVAVIVSVVAIDVTGISVIDPIAAALIAVVVTWSAITVLRGSGEIFFLKTPLKSDEIQSHIREIDGVDAVDDFHAWQICSQITVATVHVETDVETMLEAESVTRRVHDELAGHGVDHATVELSPRYDDRDLHLDTHCH</sequence>
<dbReference type="SUPFAM" id="SSF161111">
    <property type="entry name" value="Cation efflux protein transmembrane domain-like"/>
    <property type="match status" value="1"/>
</dbReference>
<keyword evidence="3 8" id="KW-0812">Transmembrane</keyword>